<name>R7WSJ8_9NOCA</name>
<reference evidence="1 2" key="1">
    <citation type="journal article" date="2013" name="Genome Announc.">
        <title>Draft Genome Sequence of Rhodococcus rhodnii Strain LMG5362, a Symbiont of Rhodnius prolixus (Hemiptera, Reduviidae, Triatominae), the Principle Vector of Trypanosoma cruzi.</title>
        <authorList>
            <person name="Pachebat J.A."/>
            <person name="van Keulen G."/>
            <person name="Whitten M.M."/>
            <person name="Girdwood S."/>
            <person name="Del Sol R."/>
            <person name="Dyson P.J."/>
            <person name="Facey P.D."/>
        </authorList>
    </citation>
    <scope>NUCLEOTIDE SEQUENCE [LARGE SCALE GENOMIC DNA]</scope>
    <source>
        <strain evidence="1 2">LMG 5362</strain>
    </source>
</reference>
<organism evidence="1 2">
    <name type="scientific">Rhodococcus rhodnii LMG 5362</name>
    <dbReference type="NCBI Taxonomy" id="1273125"/>
    <lineage>
        <taxon>Bacteria</taxon>
        <taxon>Bacillati</taxon>
        <taxon>Actinomycetota</taxon>
        <taxon>Actinomycetes</taxon>
        <taxon>Mycobacteriales</taxon>
        <taxon>Nocardiaceae</taxon>
        <taxon>Rhodococcus</taxon>
    </lineage>
</organism>
<proteinExistence type="predicted"/>
<keyword evidence="2" id="KW-1185">Reference proteome</keyword>
<sequence length="32" mass="3753">MSGMATPHLDARSRWYWLHVDLCRTSSGCCRR</sequence>
<dbReference type="AlphaFoldDB" id="R7WSJ8"/>
<accession>R7WSJ8</accession>
<dbReference type="EMBL" id="APMY01000009">
    <property type="protein sequence ID" value="EOM78288.1"/>
    <property type="molecule type" value="Genomic_DNA"/>
</dbReference>
<protein>
    <submittedName>
        <fullName evidence="1">Uncharacterized protein</fullName>
    </submittedName>
</protein>
<comment type="caution">
    <text evidence="1">The sequence shown here is derived from an EMBL/GenBank/DDBJ whole genome shotgun (WGS) entry which is preliminary data.</text>
</comment>
<evidence type="ECO:0000313" key="1">
    <source>
        <dbReference type="EMBL" id="EOM78288.1"/>
    </source>
</evidence>
<dbReference type="Proteomes" id="UP000013525">
    <property type="component" value="Unassembled WGS sequence"/>
</dbReference>
<gene>
    <name evidence="1" type="ORF">Rrhod_0373</name>
</gene>
<evidence type="ECO:0000313" key="2">
    <source>
        <dbReference type="Proteomes" id="UP000013525"/>
    </source>
</evidence>